<proteinExistence type="inferred from homology"/>
<dbReference type="InterPro" id="IPR000719">
    <property type="entry name" value="Prot_kinase_dom"/>
</dbReference>
<dbReference type="InterPro" id="IPR011009">
    <property type="entry name" value="Kinase-like_dom_sf"/>
</dbReference>
<dbReference type="InterPro" id="IPR047173">
    <property type="entry name" value="STRAD_A/B-like"/>
</dbReference>
<dbReference type="EMBL" id="KI632264">
    <property type="protein sequence ID" value="EYU20597.1"/>
    <property type="molecule type" value="Genomic_DNA"/>
</dbReference>
<dbReference type="STRING" id="4155.A0A022PW24"/>
<dbReference type="Gene3D" id="3.30.200.20">
    <property type="entry name" value="Phosphorylase Kinase, domain 1"/>
    <property type="match status" value="1"/>
</dbReference>
<evidence type="ECO:0000259" key="2">
    <source>
        <dbReference type="PROSITE" id="PS50011"/>
    </source>
</evidence>
<evidence type="ECO:0000313" key="3">
    <source>
        <dbReference type="EMBL" id="EYU20597.1"/>
    </source>
</evidence>
<evidence type="ECO:0000256" key="1">
    <source>
        <dbReference type="ARBA" id="ARBA00008874"/>
    </source>
</evidence>
<dbReference type="AlphaFoldDB" id="A0A022PW24"/>
<dbReference type="SMART" id="SM00220">
    <property type="entry name" value="S_TKc"/>
    <property type="match status" value="1"/>
</dbReference>
<keyword evidence="4" id="KW-1185">Reference proteome</keyword>
<name>A0A022PW24_ERYGU</name>
<dbReference type="PANTHER" id="PTHR48014">
    <property type="entry name" value="SERINE/THREONINE-PROTEIN KINASE FRAY2"/>
    <property type="match status" value="1"/>
</dbReference>
<dbReference type="Gene3D" id="1.10.510.10">
    <property type="entry name" value="Transferase(Phosphotransferase) domain 1"/>
    <property type="match status" value="1"/>
</dbReference>
<dbReference type="GO" id="GO:0005524">
    <property type="term" value="F:ATP binding"/>
    <property type="evidence" value="ECO:0007669"/>
    <property type="project" value="InterPro"/>
</dbReference>
<reference evidence="3 4" key="1">
    <citation type="journal article" date="2013" name="Proc. Natl. Acad. Sci. U.S.A.">
        <title>Fine-scale variation in meiotic recombination in Mimulus inferred from population shotgun sequencing.</title>
        <authorList>
            <person name="Hellsten U."/>
            <person name="Wright K.M."/>
            <person name="Jenkins J."/>
            <person name="Shu S."/>
            <person name="Yuan Y."/>
            <person name="Wessler S.R."/>
            <person name="Schmutz J."/>
            <person name="Willis J.H."/>
            <person name="Rokhsar D.S."/>
        </authorList>
    </citation>
    <scope>NUCLEOTIDE SEQUENCE [LARGE SCALE GENOMIC DNA]</scope>
    <source>
        <strain evidence="4">cv. DUN x IM62</strain>
    </source>
</reference>
<dbReference type="GO" id="GO:0043539">
    <property type="term" value="F:protein serine/threonine kinase activator activity"/>
    <property type="evidence" value="ECO:0007669"/>
    <property type="project" value="InterPro"/>
</dbReference>
<sequence length="289" mass="32399">MHKAKHVNPATGEEFPVGIKIVRFDKIKDDIYFMTGELRQAKTCDGHENTVSVHCSFTTSPDNHLWIVMTPLPGFSIRSVIRSSFRHGLPEKSVTFILKETLKALVHMHGKNILHRYIGADCIFPCSGEEYPGTIKLALRSLSYRPSKESPGGCYPDWTIAPEFSETHGGKCLSVSTKEGDVWMFGLLALELFYGRIPGSDSGRFEKLLKNKMVPVGSSSRFLGCCLNGGERKEMPEQLREVVAACLADRPGKRPTVNQLMEEYDLFRVDFPEGLQGLEKLNKACKNMR</sequence>
<dbReference type="SUPFAM" id="SSF56112">
    <property type="entry name" value="Protein kinase-like (PK-like)"/>
    <property type="match status" value="1"/>
</dbReference>
<dbReference type="Proteomes" id="UP000030748">
    <property type="component" value="Unassembled WGS sequence"/>
</dbReference>
<evidence type="ECO:0000313" key="4">
    <source>
        <dbReference type="Proteomes" id="UP000030748"/>
    </source>
</evidence>
<gene>
    <name evidence="3" type="ORF">MIMGU_mgv1a019335mg</name>
</gene>
<organism evidence="3 4">
    <name type="scientific">Erythranthe guttata</name>
    <name type="common">Yellow monkey flower</name>
    <name type="synonym">Mimulus guttatus</name>
    <dbReference type="NCBI Taxonomy" id="4155"/>
    <lineage>
        <taxon>Eukaryota</taxon>
        <taxon>Viridiplantae</taxon>
        <taxon>Streptophyta</taxon>
        <taxon>Embryophyta</taxon>
        <taxon>Tracheophyta</taxon>
        <taxon>Spermatophyta</taxon>
        <taxon>Magnoliopsida</taxon>
        <taxon>eudicotyledons</taxon>
        <taxon>Gunneridae</taxon>
        <taxon>Pentapetalae</taxon>
        <taxon>asterids</taxon>
        <taxon>lamiids</taxon>
        <taxon>Lamiales</taxon>
        <taxon>Phrymaceae</taxon>
        <taxon>Erythranthe</taxon>
    </lineage>
</organism>
<dbReference type="PhylomeDB" id="A0A022PW24"/>
<protein>
    <recommendedName>
        <fullName evidence="2">Protein kinase domain-containing protein</fullName>
    </recommendedName>
</protein>
<dbReference type="Pfam" id="PF00069">
    <property type="entry name" value="Pkinase"/>
    <property type="match status" value="1"/>
</dbReference>
<feature type="domain" description="Protein kinase" evidence="2">
    <location>
        <begin position="1"/>
        <end position="267"/>
    </location>
</feature>
<dbReference type="PANTHER" id="PTHR48014:SF7">
    <property type="entry name" value="SERINE_THREONINE-PROTEIN KINASE BLUS1"/>
    <property type="match status" value="1"/>
</dbReference>
<dbReference type="GO" id="GO:0004672">
    <property type="term" value="F:protein kinase activity"/>
    <property type="evidence" value="ECO:0007669"/>
    <property type="project" value="InterPro"/>
</dbReference>
<dbReference type="PROSITE" id="PS50011">
    <property type="entry name" value="PROTEIN_KINASE_DOM"/>
    <property type="match status" value="1"/>
</dbReference>
<accession>A0A022PW24</accession>
<dbReference type="eggNOG" id="KOG0582">
    <property type="taxonomic scope" value="Eukaryota"/>
</dbReference>
<comment type="similarity">
    <text evidence="1">Belongs to the protein kinase superfamily. STE Ser/Thr protein kinase family. STE20 subfamily.</text>
</comment>